<feature type="transmembrane region" description="Helical" evidence="9">
    <location>
        <begin position="68"/>
        <end position="88"/>
    </location>
</feature>
<proteinExistence type="inferred from homology"/>
<evidence type="ECO:0000256" key="5">
    <source>
        <dbReference type="ARBA" id="ARBA00023136"/>
    </source>
</evidence>
<evidence type="ECO:0000259" key="11">
    <source>
        <dbReference type="Pfam" id="PF13515"/>
    </source>
</evidence>
<comment type="similarity">
    <text evidence="6">Belongs to the YccS/YhfK family.</text>
</comment>
<evidence type="ECO:0000256" key="2">
    <source>
        <dbReference type="ARBA" id="ARBA00022475"/>
    </source>
</evidence>
<evidence type="ECO:0000256" key="1">
    <source>
        <dbReference type="ARBA" id="ARBA00004651"/>
    </source>
</evidence>
<dbReference type="Proteomes" id="UP000608345">
    <property type="component" value="Unassembled WGS sequence"/>
</dbReference>
<feature type="transmembrane region" description="Helical" evidence="9">
    <location>
        <begin position="540"/>
        <end position="557"/>
    </location>
</feature>
<keyword evidence="4 9" id="KW-1133">Transmembrane helix</keyword>
<dbReference type="EMBL" id="BMYS01000027">
    <property type="protein sequence ID" value="GGW95800.1"/>
    <property type="molecule type" value="Genomic_DNA"/>
</dbReference>
<dbReference type="Pfam" id="PF13515">
    <property type="entry name" value="FUSC_2"/>
    <property type="match status" value="1"/>
</dbReference>
<dbReference type="PANTHER" id="PTHR30509:SF8">
    <property type="entry name" value="INNER MEMBRANE PROTEIN YCCS"/>
    <property type="match status" value="1"/>
</dbReference>
<organism evidence="12 13">
    <name type="scientific">Advenella faeciporci</name>
    <dbReference type="NCBI Taxonomy" id="797535"/>
    <lineage>
        <taxon>Bacteria</taxon>
        <taxon>Pseudomonadati</taxon>
        <taxon>Pseudomonadota</taxon>
        <taxon>Betaproteobacteria</taxon>
        <taxon>Burkholderiales</taxon>
        <taxon>Alcaligenaceae</taxon>
    </lineage>
</organism>
<reference evidence="12" key="1">
    <citation type="journal article" date="2014" name="Int. J. Syst. Evol. Microbiol.">
        <title>Complete genome sequence of Corynebacterium casei LMG S-19264T (=DSM 44701T), isolated from a smear-ripened cheese.</title>
        <authorList>
            <consortium name="US DOE Joint Genome Institute (JGI-PGF)"/>
            <person name="Walter F."/>
            <person name="Albersmeier A."/>
            <person name="Kalinowski J."/>
            <person name="Ruckert C."/>
        </authorList>
    </citation>
    <scope>NUCLEOTIDE SEQUENCE</scope>
    <source>
        <strain evidence="12">KCTC 23732</strain>
    </source>
</reference>
<dbReference type="RefSeq" id="WP_189386015.1">
    <property type="nucleotide sequence ID" value="NZ_BAABFY010000042.1"/>
</dbReference>
<evidence type="ECO:0000256" key="7">
    <source>
        <dbReference type="SAM" id="Coils"/>
    </source>
</evidence>
<sequence>MDLRAENITKFLYSPNFFYAVRKAIGVLLPVMIFLGIFQKYNEGMAFAAGALCIALIDQPGGTKKSRFNEMLAGLIMGNLAAFITGLANPYPPLVLLVICAQVFFFSMLSVYGVRGGFIGFGCMLIMMLTLSTPLTPEQALSHTQYTLLGSASYFLFSIISSYIFRFREERQTLADALYATADFMKARADLYDTAKDLDDCYRQLTPKMVSMTNRHQTARDVVLRNLPEGKYRHDRQRIILWNIFIDMIALLDTLVATQTDYVRLRERFRDHDILLFMRDTLFKQSRTLNRTALSLSRNRPVDYRNSVKAELRAIEFEIEQLRNNGLQKEDPETYALAVQILRRMRNANRFINRIADNLRENNLLEPLNTLRRDHSLIQFQTSQEIRLDKFRRNLNMGSAIFRYALRVTLAVFLVLLTINLAPLLYSDSATIRALTNHSYWIVITILIIMRPGFALTRQRTEKRLTGTILGCVITLLLFLLTDNAAILFIIMLLAMVLGNAFVATNYRLGSTYITIYVLIGFYFLTPSVLFIIGERALDTALACLIAFGCSFVFPWWEKQQILKLARKTIQTNHDYLQNAMLYAQSSQQQGNREKDPSPADNIFFFSTQLARKNLHNAYSEFADSVARMLNEPKSKQIHIRQLNKLLVQNDTVGSEINSLIPYLASLPETPPKMQQSLDYIEAMLDENRTNIPDPPSQIETEGDYSNLAFPLKQMQKAVLNIRKQAAELGLMPAIEKSPNKEADSPVPTQEHGDKPGAGD</sequence>
<feature type="transmembrane region" description="Helical" evidence="9">
    <location>
        <begin position="20"/>
        <end position="38"/>
    </location>
</feature>
<reference evidence="12" key="2">
    <citation type="submission" date="2020-09" db="EMBL/GenBank/DDBJ databases">
        <authorList>
            <person name="Sun Q."/>
            <person name="Kim S."/>
        </authorList>
    </citation>
    <scope>NUCLEOTIDE SEQUENCE</scope>
    <source>
        <strain evidence="12">KCTC 23732</strain>
    </source>
</reference>
<dbReference type="Pfam" id="PF12805">
    <property type="entry name" value="FUSC-like"/>
    <property type="match status" value="1"/>
</dbReference>
<keyword evidence="2" id="KW-1003">Cell membrane</keyword>
<evidence type="ECO:0000313" key="13">
    <source>
        <dbReference type="Proteomes" id="UP000608345"/>
    </source>
</evidence>
<evidence type="ECO:0000256" key="6">
    <source>
        <dbReference type="ARBA" id="ARBA00043993"/>
    </source>
</evidence>
<feature type="transmembrane region" description="Helical" evidence="9">
    <location>
        <begin position="44"/>
        <end position="61"/>
    </location>
</feature>
<evidence type="ECO:0000259" key="10">
    <source>
        <dbReference type="Pfam" id="PF12805"/>
    </source>
</evidence>
<evidence type="ECO:0000256" key="3">
    <source>
        <dbReference type="ARBA" id="ARBA00022692"/>
    </source>
</evidence>
<evidence type="ECO:0000256" key="8">
    <source>
        <dbReference type="SAM" id="MobiDB-lite"/>
    </source>
</evidence>
<gene>
    <name evidence="12" type="ORF">GCM10011450_26820</name>
</gene>
<dbReference type="PANTHER" id="PTHR30509">
    <property type="entry name" value="P-HYDROXYBENZOIC ACID EFFLUX PUMP SUBUNIT-RELATED"/>
    <property type="match status" value="1"/>
</dbReference>
<keyword evidence="5 9" id="KW-0472">Membrane</keyword>
<evidence type="ECO:0000313" key="12">
    <source>
        <dbReference type="EMBL" id="GGW95800.1"/>
    </source>
</evidence>
<evidence type="ECO:0000256" key="9">
    <source>
        <dbReference type="SAM" id="Phobius"/>
    </source>
</evidence>
<comment type="subcellular location">
    <subcellularLocation>
        <location evidence="1">Cell membrane</location>
        <topology evidence="1">Multi-pass membrane protein</topology>
    </subcellularLocation>
</comment>
<feature type="domain" description="Integral membrane bound transporter" evidence="11">
    <location>
        <begin position="437"/>
        <end position="548"/>
    </location>
</feature>
<feature type="transmembrane region" description="Helical" evidence="9">
    <location>
        <begin position="118"/>
        <end position="136"/>
    </location>
</feature>
<feature type="transmembrane region" description="Helical" evidence="9">
    <location>
        <begin position="464"/>
        <end position="481"/>
    </location>
</feature>
<feature type="transmembrane region" description="Helical" evidence="9">
    <location>
        <begin position="148"/>
        <end position="165"/>
    </location>
</feature>
<keyword evidence="3 9" id="KW-0812">Transmembrane</keyword>
<keyword evidence="7" id="KW-0175">Coiled coil</keyword>
<evidence type="ECO:0000256" key="4">
    <source>
        <dbReference type="ARBA" id="ARBA00022989"/>
    </source>
</evidence>
<protein>
    <submittedName>
        <fullName evidence="12">Membrane protein</fullName>
    </submittedName>
</protein>
<feature type="compositionally biased region" description="Basic and acidic residues" evidence="8">
    <location>
        <begin position="751"/>
        <end position="760"/>
    </location>
</feature>
<dbReference type="GO" id="GO:0005886">
    <property type="term" value="C:plasma membrane"/>
    <property type="evidence" value="ECO:0007669"/>
    <property type="project" value="UniProtKB-SubCell"/>
</dbReference>
<comment type="caution">
    <text evidence="12">The sequence shown here is derived from an EMBL/GenBank/DDBJ whole genome shotgun (WGS) entry which is preliminary data.</text>
</comment>
<name>A0A918JSX3_9BURK</name>
<feature type="region of interest" description="Disordered" evidence="8">
    <location>
        <begin position="733"/>
        <end position="760"/>
    </location>
</feature>
<dbReference type="InterPro" id="IPR032692">
    <property type="entry name" value="YccS_N"/>
</dbReference>
<feature type="domain" description="Integral membrane protein YccS N-terminal" evidence="10">
    <location>
        <begin position="74"/>
        <end position="350"/>
    </location>
</feature>
<dbReference type="InterPro" id="IPR049453">
    <property type="entry name" value="Memb_transporter_dom"/>
</dbReference>
<feature type="transmembrane region" description="Helical" evidence="9">
    <location>
        <begin position="514"/>
        <end position="534"/>
    </location>
</feature>
<dbReference type="AlphaFoldDB" id="A0A918JSX3"/>
<feature type="transmembrane region" description="Helical" evidence="9">
    <location>
        <begin position="404"/>
        <end position="426"/>
    </location>
</feature>
<accession>A0A918JSX3</accession>
<feature type="coiled-coil region" evidence="7">
    <location>
        <begin position="305"/>
        <end position="362"/>
    </location>
</feature>
<keyword evidence="13" id="KW-1185">Reference proteome</keyword>
<feature type="transmembrane region" description="Helical" evidence="9">
    <location>
        <begin position="438"/>
        <end position="457"/>
    </location>
</feature>